<dbReference type="EMBL" id="VUOA01000025">
    <property type="protein sequence ID" value="KAA2236573.1"/>
    <property type="molecule type" value="Genomic_DNA"/>
</dbReference>
<dbReference type="OrthoDB" id="9806208at2"/>
<dbReference type="PROSITE" id="PS00041">
    <property type="entry name" value="HTH_ARAC_FAMILY_1"/>
    <property type="match status" value="1"/>
</dbReference>
<evidence type="ECO:0000256" key="4">
    <source>
        <dbReference type="SAM" id="MobiDB-lite"/>
    </source>
</evidence>
<dbReference type="GO" id="GO:0043565">
    <property type="term" value="F:sequence-specific DNA binding"/>
    <property type="evidence" value="ECO:0007669"/>
    <property type="project" value="InterPro"/>
</dbReference>
<evidence type="ECO:0000256" key="1">
    <source>
        <dbReference type="ARBA" id="ARBA00023015"/>
    </source>
</evidence>
<dbReference type="InterPro" id="IPR050204">
    <property type="entry name" value="AraC_XylS_family_regulators"/>
</dbReference>
<keyword evidence="1" id="KW-0805">Transcription regulation</keyword>
<keyword evidence="3" id="KW-0804">Transcription</keyword>
<evidence type="ECO:0000259" key="5">
    <source>
        <dbReference type="PROSITE" id="PS01124"/>
    </source>
</evidence>
<dbReference type="RefSeq" id="WP_149818526.1">
    <property type="nucleotide sequence ID" value="NZ_VUOA01000025.1"/>
</dbReference>
<feature type="region of interest" description="Disordered" evidence="4">
    <location>
        <begin position="1"/>
        <end position="31"/>
    </location>
</feature>
<dbReference type="InterPro" id="IPR009057">
    <property type="entry name" value="Homeodomain-like_sf"/>
</dbReference>
<organism evidence="6 7">
    <name type="scientific">Salinarimonas soli</name>
    <dbReference type="NCBI Taxonomy" id="1638099"/>
    <lineage>
        <taxon>Bacteria</taxon>
        <taxon>Pseudomonadati</taxon>
        <taxon>Pseudomonadota</taxon>
        <taxon>Alphaproteobacteria</taxon>
        <taxon>Hyphomicrobiales</taxon>
        <taxon>Salinarimonadaceae</taxon>
        <taxon>Salinarimonas</taxon>
    </lineage>
</organism>
<accession>A0A5B2VAL6</accession>
<dbReference type="PANTHER" id="PTHR46796">
    <property type="entry name" value="HTH-TYPE TRANSCRIPTIONAL ACTIVATOR RHAS-RELATED"/>
    <property type="match status" value="1"/>
</dbReference>
<dbReference type="PROSITE" id="PS01124">
    <property type="entry name" value="HTH_ARAC_FAMILY_2"/>
    <property type="match status" value="1"/>
</dbReference>
<dbReference type="InterPro" id="IPR018062">
    <property type="entry name" value="HTH_AraC-typ_CS"/>
</dbReference>
<dbReference type="Proteomes" id="UP000323142">
    <property type="component" value="Unassembled WGS sequence"/>
</dbReference>
<evidence type="ECO:0000256" key="2">
    <source>
        <dbReference type="ARBA" id="ARBA00023125"/>
    </source>
</evidence>
<evidence type="ECO:0000313" key="6">
    <source>
        <dbReference type="EMBL" id="KAA2236573.1"/>
    </source>
</evidence>
<evidence type="ECO:0000313" key="7">
    <source>
        <dbReference type="Proteomes" id="UP000323142"/>
    </source>
</evidence>
<dbReference type="AlphaFoldDB" id="A0A5B2VAL6"/>
<dbReference type="Gene3D" id="1.10.10.60">
    <property type="entry name" value="Homeodomain-like"/>
    <property type="match status" value="2"/>
</dbReference>
<dbReference type="InterPro" id="IPR020449">
    <property type="entry name" value="Tscrpt_reg_AraC-type_HTH"/>
</dbReference>
<dbReference type="SUPFAM" id="SSF46689">
    <property type="entry name" value="Homeodomain-like"/>
    <property type="match status" value="2"/>
</dbReference>
<dbReference type="PANTHER" id="PTHR46796:SF14">
    <property type="entry name" value="TRANSCRIPTIONAL REGULATORY PROTEIN"/>
    <property type="match status" value="1"/>
</dbReference>
<comment type="caution">
    <text evidence="6">The sequence shown here is derived from an EMBL/GenBank/DDBJ whole genome shotgun (WGS) entry which is preliminary data.</text>
</comment>
<reference evidence="6 7" key="1">
    <citation type="submission" date="2019-09" db="EMBL/GenBank/DDBJ databases">
        <title>Salinarimonas rosea gen. nov., sp. nov., a new member of the a-2 subgroup of the Proteobacteria.</title>
        <authorList>
            <person name="Liu J."/>
        </authorList>
    </citation>
    <scope>NUCLEOTIDE SEQUENCE [LARGE SCALE GENOMIC DNA]</scope>
    <source>
        <strain evidence="6 7">BN140002</strain>
    </source>
</reference>
<dbReference type="SMART" id="SM00342">
    <property type="entry name" value="HTH_ARAC"/>
    <property type="match status" value="1"/>
</dbReference>
<sequence>MFDGSLRGDAPPRLPAGATLTPTGADRDGEAGLRIETSDPVHRRVASWPGLRVEVLRTTGTAPQLTTLRSPVTCLALTEVLTRSDGETCIGDAHSSALKRVVDRISVIPPGHRFTASAVPTGPTCSTYVHIDGDRPGWAEAFGDARERLQPILYGEHDGLLATALRLKHLVEGEEAGGALYAEALATVLLMDLLQPTQEPQAPSRPARGGLSRWQHRRVCAHIDEHLAQEIRLAELAGLAGLSLFHFCRAFRTTAGVSPYRYIMIRRIERAKELLLDPALSVTEVGERVGYPDSSHFSTAFRKIASVSPSAFRKTY</sequence>
<keyword evidence="2" id="KW-0238">DNA-binding</keyword>
<dbReference type="Pfam" id="PF12833">
    <property type="entry name" value="HTH_18"/>
    <property type="match status" value="1"/>
</dbReference>
<name>A0A5B2VAL6_9HYPH</name>
<protein>
    <submittedName>
        <fullName evidence="6">Helix-turn-helix transcriptional regulator</fullName>
    </submittedName>
</protein>
<dbReference type="InterPro" id="IPR018060">
    <property type="entry name" value="HTH_AraC"/>
</dbReference>
<gene>
    <name evidence="6" type="ORF">F0L46_13945</name>
</gene>
<reference evidence="6 7" key="2">
    <citation type="submission" date="2019-09" db="EMBL/GenBank/DDBJ databases">
        <authorList>
            <person name="Jin C."/>
        </authorList>
    </citation>
    <scope>NUCLEOTIDE SEQUENCE [LARGE SCALE GENOMIC DNA]</scope>
    <source>
        <strain evidence="6 7">BN140002</strain>
    </source>
</reference>
<evidence type="ECO:0000256" key="3">
    <source>
        <dbReference type="ARBA" id="ARBA00023163"/>
    </source>
</evidence>
<dbReference type="PRINTS" id="PR00032">
    <property type="entry name" value="HTHARAC"/>
</dbReference>
<keyword evidence="7" id="KW-1185">Reference proteome</keyword>
<feature type="domain" description="HTH araC/xylS-type" evidence="5">
    <location>
        <begin position="217"/>
        <end position="315"/>
    </location>
</feature>
<dbReference type="GO" id="GO:0003700">
    <property type="term" value="F:DNA-binding transcription factor activity"/>
    <property type="evidence" value="ECO:0007669"/>
    <property type="project" value="InterPro"/>
</dbReference>
<proteinExistence type="predicted"/>